<dbReference type="Proteomes" id="UP000198779">
    <property type="component" value="Unassembled WGS sequence"/>
</dbReference>
<organism evidence="2 3">
    <name type="scientific">Prevotella communis</name>
    <dbReference type="NCBI Taxonomy" id="2913614"/>
    <lineage>
        <taxon>Bacteria</taxon>
        <taxon>Pseudomonadati</taxon>
        <taxon>Bacteroidota</taxon>
        <taxon>Bacteroidia</taxon>
        <taxon>Bacteroidales</taxon>
        <taxon>Prevotellaceae</taxon>
        <taxon>Prevotella</taxon>
    </lineage>
</organism>
<evidence type="ECO:0000256" key="1">
    <source>
        <dbReference type="SAM" id="Phobius"/>
    </source>
</evidence>
<dbReference type="STRING" id="645274.SAMN04487901_11324"/>
<dbReference type="AlphaFoldDB" id="A0A1G7YB45"/>
<feature type="transmembrane region" description="Helical" evidence="1">
    <location>
        <begin position="58"/>
        <end position="75"/>
    </location>
</feature>
<protein>
    <submittedName>
        <fullName evidence="2">Uncharacterized protein</fullName>
    </submittedName>
</protein>
<keyword evidence="1" id="KW-0472">Membrane</keyword>
<name>A0A1G7YB45_9BACT</name>
<reference evidence="3" key="1">
    <citation type="submission" date="2016-10" db="EMBL/GenBank/DDBJ databases">
        <authorList>
            <person name="Varghese N."/>
            <person name="Submissions S."/>
        </authorList>
    </citation>
    <scope>NUCLEOTIDE SEQUENCE [LARGE SCALE GENOMIC DNA]</scope>
    <source>
        <strain evidence="3">BP1-148</strain>
    </source>
</reference>
<sequence>MNIDSIHEKARKEQLGKIKTGNSVFGLIPHEIGEIVFCDSDTWDEKAPTREETNRSRIWTFVISAGIISLFWVIFPNATVLGVIISIAVSLLAILLMTMAGDFSGTDYFIGEEGFAVMKFKNSRDNFTKKDIVRFSDVSDVVDYDLEYYDSKGKYEHSMYSYCFHNVFGKKLNNINASYAFTGLHKKHPSQKIDYRFWKRLEDAWYDFYIKKLAYINKKMGDTFVFIMFESTNKKDLSRCNAAPFVIIEEEKLTIWGRTYTPENIGRIYIDKGVSNETHEKKGKLVIEGTDYTPKKLLKKESGTIERIPLSNVGNCRIFIKVIEKYIREYNIKS</sequence>
<dbReference type="RefSeq" id="WP_091818439.1">
    <property type="nucleotide sequence ID" value="NZ_FNCQ01000013.1"/>
</dbReference>
<evidence type="ECO:0000313" key="3">
    <source>
        <dbReference type="Proteomes" id="UP000198779"/>
    </source>
</evidence>
<gene>
    <name evidence="2" type="ORF">SAMN04487901_11324</name>
</gene>
<keyword evidence="3" id="KW-1185">Reference proteome</keyword>
<evidence type="ECO:0000313" key="2">
    <source>
        <dbReference type="EMBL" id="SDG93681.1"/>
    </source>
</evidence>
<accession>A0A1G7YB45</accession>
<feature type="transmembrane region" description="Helical" evidence="1">
    <location>
        <begin position="81"/>
        <end position="100"/>
    </location>
</feature>
<keyword evidence="1" id="KW-0812">Transmembrane</keyword>
<keyword evidence="1" id="KW-1133">Transmembrane helix</keyword>
<proteinExistence type="predicted"/>
<dbReference type="EMBL" id="FNCQ01000013">
    <property type="protein sequence ID" value="SDG93681.1"/>
    <property type="molecule type" value="Genomic_DNA"/>
</dbReference>